<reference evidence="2 3" key="1">
    <citation type="journal article" date="2017" name="Front. Cell. Infect. Microbiol.">
        <title>Whole Genome Sequence and Phylogenetic Analysis Show Helicobacter pylori Strains from Latin America Have Followed a Unique Evolution Pathway.</title>
        <authorList>
            <person name="Munoz-Ramirez Z.Y."/>
            <person name="Mendez-Tenorio A."/>
            <person name="Kato I."/>
            <person name="Bravo M.M."/>
            <person name="Rizzato C."/>
            <person name="Thorell K."/>
            <person name="Torres R.C."/>
            <person name="Aviles-Jimenez F."/>
            <person name="Camorlinga M."/>
            <person name="Canzian F."/>
            <person name="Torres J."/>
        </authorList>
    </citation>
    <scope>NUCLEOTIDE SEQUENCE [LARGE SCALE GENOMIC DNA]</scope>
    <source>
        <strain evidence="2 3">CM22351</strain>
    </source>
</reference>
<name>A0A2A6U5V3_HELPX</name>
<dbReference type="AlphaFoldDB" id="A0A2A6U5V3"/>
<keyword evidence="1" id="KW-1133">Transmembrane helix</keyword>
<dbReference type="EMBL" id="MUPN01000457">
    <property type="protein sequence ID" value="OOQ39441.1"/>
    <property type="molecule type" value="Genomic_DNA"/>
</dbReference>
<keyword evidence="1" id="KW-0472">Membrane</keyword>
<sequence length="65" mass="7830">MVAFKPFKKGLGVYFQKGFVFFVFSYFYKELKMDKQKVKLLEHCYTMILPINATFMLLELKNFKT</sequence>
<evidence type="ECO:0000256" key="1">
    <source>
        <dbReference type="SAM" id="Phobius"/>
    </source>
</evidence>
<feature type="transmembrane region" description="Helical" evidence="1">
    <location>
        <begin position="12"/>
        <end position="28"/>
    </location>
</feature>
<comment type="caution">
    <text evidence="2">The sequence shown here is derived from an EMBL/GenBank/DDBJ whole genome shotgun (WGS) entry which is preliminary data.</text>
</comment>
<keyword evidence="1" id="KW-0812">Transmembrane</keyword>
<protein>
    <submittedName>
        <fullName evidence="2">Uncharacterized protein</fullName>
    </submittedName>
</protein>
<dbReference type="RefSeq" id="WP_078242429.1">
    <property type="nucleotide sequence ID" value="NZ_JAALGA010000005.1"/>
</dbReference>
<evidence type="ECO:0000313" key="3">
    <source>
        <dbReference type="Proteomes" id="UP000319650"/>
    </source>
</evidence>
<evidence type="ECO:0000313" key="2">
    <source>
        <dbReference type="EMBL" id="OOQ39441.1"/>
    </source>
</evidence>
<organism evidence="2 3">
    <name type="scientific">Helicobacter pylori</name>
    <name type="common">Campylobacter pylori</name>
    <dbReference type="NCBI Taxonomy" id="210"/>
    <lineage>
        <taxon>Bacteria</taxon>
        <taxon>Pseudomonadati</taxon>
        <taxon>Campylobacterota</taxon>
        <taxon>Epsilonproteobacteria</taxon>
        <taxon>Campylobacterales</taxon>
        <taxon>Helicobacteraceae</taxon>
        <taxon>Helicobacter</taxon>
    </lineage>
</organism>
<gene>
    <name evidence="2" type="ORF">B0X64_06945</name>
</gene>
<dbReference type="Proteomes" id="UP000319650">
    <property type="component" value="Unassembled WGS sequence"/>
</dbReference>
<accession>A0A2A6U5V3</accession>
<proteinExistence type="predicted"/>